<proteinExistence type="predicted"/>
<reference evidence="2" key="2">
    <citation type="submission" date="2023-11" db="UniProtKB">
        <authorList>
            <consortium name="WormBaseParasite"/>
        </authorList>
    </citation>
    <scope>IDENTIFICATION</scope>
</reference>
<evidence type="ECO:0000313" key="1">
    <source>
        <dbReference type="Proteomes" id="UP000050795"/>
    </source>
</evidence>
<name>A0AA85J2Q9_TRIRE</name>
<accession>A0AA85J2Q9</accession>
<dbReference type="WBParaSite" id="TREG1_119710.1">
    <property type="protein sequence ID" value="TREG1_119710.1"/>
    <property type="gene ID" value="TREG1_119710"/>
</dbReference>
<keyword evidence="1" id="KW-1185">Reference proteome</keyword>
<evidence type="ECO:0000313" key="2">
    <source>
        <dbReference type="WBParaSite" id="TREG1_119710.1"/>
    </source>
</evidence>
<dbReference type="AlphaFoldDB" id="A0AA85J2Q9"/>
<sequence>MEPSHTSYENSSYKKERLQRAPSRFYIWSSRSSCAPYLRIRAENTIATCWCLYHAFNCNCTVVCGIRCSFFTHRTEIWTHISGHYTFGGNPNSCNGYAHATNDFSDCGNRLERSSCLLQARYIYQSGSSFLYIIHSLFIVHLCR</sequence>
<organism evidence="1 2">
    <name type="scientific">Trichobilharzia regenti</name>
    <name type="common">Nasal bird schistosome</name>
    <dbReference type="NCBI Taxonomy" id="157069"/>
    <lineage>
        <taxon>Eukaryota</taxon>
        <taxon>Metazoa</taxon>
        <taxon>Spiralia</taxon>
        <taxon>Lophotrochozoa</taxon>
        <taxon>Platyhelminthes</taxon>
        <taxon>Trematoda</taxon>
        <taxon>Digenea</taxon>
        <taxon>Strigeidida</taxon>
        <taxon>Schistosomatoidea</taxon>
        <taxon>Schistosomatidae</taxon>
        <taxon>Trichobilharzia</taxon>
    </lineage>
</organism>
<dbReference type="Proteomes" id="UP000050795">
    <property type="component" value="Unassembled WGS sequence"/>
</dbReference>
<reference evidence="1" key="1">
    <citation type="submission" date="2022-06" db="EMBL/GenBank/DDBJ databases">
        <authorList>
            <person name="Berger JAMES D."/>
            <person name="Berger JAMES D."/>
        </authorList>
    </citation>
    <scope>NUCLEOTIDE SEQUENCE [LARGE SCALE GENOMIC DNA]</scope>
</reference>
<protein>
    <submittedName>
        <fullName evidence="2">Uncharacterized protein</fullName>
    </submittedName>
</protein>